<organism evidence="1">
    <name type="scientific">Brassica napus</name>
    <name type="common">Rape</name>
    <dbReference type="NCBI Taxonomy" id="3708"/>
    <lineage>
        <taxon>Eukaryota</taxon>
        <taxon>Viridiplantae</taxon>
        <taxon>Streptophyta</taxon>
        <taxon>Embryophyta</taxon>
        <taxon>Tracheophyta</taxon>
        <taxon>Spermatophyta</taxon>
        <taxon>Magnoliopsida</taxon>
        <taxon>eudicotyledons</taxon>
        <taxon>Gunneridae</taxon>
        <taxon>Pentapetalae</taxon>
        <taxon>rosids</taxon>
        <taxon>malvids</taxon>
        <taxon>Brassicales</taxon>
        <taxon>Brassicaceae</taxon>
        <taxon>Brassiceae</taxon>
        <taxon>Brassica</taxon>
    </lineage>
</organism>
<evidence type="ECO:0000313" key="1">
    <source>
        <dbReference type="EMBL" id="CAF2097849.1"/>
    </source>
</evidence>
<accession>A0A816U2K1</accession>
<sequence>MLYHRPNVEGRRRDVEDRFASFQGYIRGDREEEDGGLEKDLSSTFCCVKEETERVVRNLKA</sequence>
<name>A0A816U2K1_BRANA</name>
<dbReference type="EMBL" id="HG994359">
    <property type="protein sequence ID" value="CAF2097849.1"/>
    <property type="molecule type" value="Genomic_DNA"/>
</dbReference>
<proteinExistence type="predicted"/>
<protein>
    <submittedName>
        <fullName evidence="1">(rape) hypothetical protein</fullName>
    </submittedName>
</protein>
<dbReference type="Proteomes" id="UP001295469">
    <property type="component" value="Chromosome A05"/>
</dbReference>
<gene>
    <name evidence="1" type="ORF">DARMORV10_A05P20410.1</name>
</gene>
<reference evidence="1" key="1">
    <citation type="submission" date="2021-01" db="EMBL/GenBank/DDBJ databases">
        <authorList>
            <consortium name="Genoscope - CEA"/>
            <person name="William W."/>
        </authorList>
    </citation>
    <scope>NUCLEOTIDE SEQUENCE</scope>
</reference>
<dbReference type="AlphaFoldDB" id="A0A816U2K1"/>